<evidence type="ECO:0000256" key="2">
    <source>
        <dbReference type="ARBA" id="ARBA00022475"/>
    </source>
</evidence>
<feature type="transmembrane region" description="Helical" evidence="6">
    <location>
        <begin position="46"/>
        <end position="67"/>
    </location>
</feature>
<evidence type="ECO:0000313" key="7">
    <source>
        <dbReference type="EMBL" id="KKQ67242.1"/>
    </source>
</evidence>
<evidence type="ECO:0000256" key="3">
    <source>
        <dbReference type="ARBA" id="ARBA00022692"/>
    </source>
</evidence>
<evidence type="ECO:0000313" key="8">
    <source>
        <dbReference type="Proteomes" id="UP000034235"/>
    </source>
</evidence>
<evidence type="ECO:0000256" key="6">
    <source>
        <dbReference type="SAM" id="Phobius"/>
    </source>
</evidence>
<keyword evidence="5 6" id="KW-0472">Membrane</keyword>
<dbReference type="InterPro" id="IPR000390">
    <property type="entry name" value="Small_drug/metabolite_transptr"/>
</dbReference>
<keyword evidence="2" id="KW-1003">Cell membrane</keyword>
<dbReference type="Proteomes" id="UP000034235">
    <property type="component" value="Unassembled WGS sequence"/>
</dbReference>
<organism evidence="7 8">
    <name type="scientific">Candidatus Daviesbacteria bacterium GW2011_GWA2_38_24</name>
    <dbReference type="NCBI Taxonomy" id="1618422"/>
    <lineage>
        <taxon>Bacteria</taxon>
        <taxon>Candidatus Daviesiibacteriota</taxon>
    </lineage>
</organism>
<dbReference type="Gene3D" id="1.10.3730.20">
    <property type="match status" value="1"/>
</dbReference>
<protein>
    <recommendedName>
        <fullName evidence="9">EamA domain-containing protein</fullName>
    </recommendedName>
</protein>
<evidence type="ECO:0000256" key="1">
    <source>
        <dbReference type="ARBA" id="ARBA00004651"/>
    </source>
</evidence>
<dbReference type="InterPro" id="IPR037185">
    <property type="entry name" value="EmrE-like"/>
</dbReference>
<feature type="transmembrane region" description="Helical" evidence="6">
    <location>
        <begin position="79"/>
        <end position="98"/>
    </location>
</feature>
<reference evidence="7 8" key="1">
    <citation type="journal article" date="2015" name="Nature">
        <title>rRNA introns, odd ribosomes, and small enigmatic genomes across a large radiation of phyla.</title>
        <authorList>
            <person name="Brown C.T."/>
            <person name="Hug L.A."/>
            <person name="Thomas B.C."/>
            <person name="Sharon I."/>
            <person name="Castelle C.J."/>
            <person name="Singh A."/>
            <person name="Wilkins M.J."/>
            <person name="Williams K.H."/>
            <person name="Banfield J.F."/>
        </authorList>
    </citation>
    <scope>NUCLEOTIDE SEQUENCE [LARGE SCALE GENOMIC DNA]</scope>
</reference>
<dbReference type="PANTHER" id="PTHR30561">
    <property type="entry name" value="SMR FAMILY PROTON-DEPENDENT DRUG EFFLUX TRANSPORTER SUGE"/>
    <property type="match status" value="1"/>
</dbReference>
<dbReference type="GO" id="GO:0022857">
    <property type="term" value="F:transmembrane transporter activity"/>
    <property type="evidence" value="ECO:0007669"/>
    <property type="project" value="InterPro"/>
</dbReference>
<dbReference type="PANTHER" id="PTHR30561:SF9">
    <property type="entry name" value="4-AMINO-4-DEOXY-L-ARABINOSE-PHOSPHOUNDECAPRENOL FLIPPASE SUBUNIT ARNF-RELATED"/>
    <property type="match status" value="1"/>
</dbReference>
<evidence type="ECO:0000256" key="4">
    <source>
        <dbReference type="ARBA" id="ARBA00022989"/>
    </source>
</evidence>
<keyword evidence="4 6" id="KW-1133">Transmembrane helix</keyword>
<dbReference type="AlphaFoldDB" id="A0A0G0JK78"/>
<proteinExistence type="predicted"/>
<feature type="transmembrane region" description="Helical" evidence="6">
    <location>
        <begin position="104"/>
        <end position="121"/>
    </location>
</feature>
<sequence>MPSILFIFLATFIAVIGNITLKSGMKQLGNFQLDLSSKLFEEIFRIFTNPVIIVGIILYVVSMIFWLKVLSQEDVSRAFPIMVGINFTLLSIGSFFILQESFTLSKILGILIIFVGIFVATRV</sequence>
<accession>A0A0G0JK78</accession>
<dbReference type="GO" id="GO:0005886">
    <property type="term" value="C:plasma membrane"/>
    <property type="evidence" value="ECO:0007669"/>
    <property type="project" value="UniProtKB-SubCell"/>
</dbReference>
<name>A0A0G0JK78_9BACT</name>
<keyword evidence="3 6" id="KW-0812">Transmembrane</keyword>
<evidence type="ECO:0008006" key="9">
    <source>
        <dbReference type="Google" id="ProtNLM"/>
    </source>
</evidence>
<dbReference type="EMBL" id="LBUP01000001">
    <property type="protein sequence ID" value="KKQ67242.1"/>
    <property type="molecule type" value="Genomic_DNA"/>
</dbReference>
<comment type="caution">
    <text evidence="7">The sequence shown here is derived from an EMBL/GenBank/DDBJ whole genome shotgun (WGS) entry which is preliminary data.</text>
</comment>
<gene>
    <name evidence="7" type="ORF">US86_C0001G0169</name>
</gene>
<comment type="subcellular location">
    <subcellularLocation>
        <location evidence="1">Cell membrane</location>
        <topology evidence="1">Multi-pass membrane protein</topology>
    </subcellularLocation>
</comment>
<dbReference type="SUPFAM" id="SSF103481">
    <property type="entry name" value="Multidrug resistance efflux transporter EmrE"/>
    <property type="match status" value="1"/>
</dbReference>
<evidence type="ECO:0000256" key="5">
    <source>
        <dbReference type="ARBA" id="ARBA00023136"/>
    </source>
</evidence>